<dbReference type="Pfam" id="PF14206">
    <property type="entry name" value="Cys_rich_CPCC"/>
    <property type="match status" value="1"/>
</dbReference>
<dbReference type="HOGENOM" id="CLU_080841_1_0_11"/>
<dbReference type="PANTHER" id="PTHR34202:SF1">
    <property type="entry name" value="UPF0548 PROTEIN"/>
    <property type="match status" value="1"/>
</dbReference>
<reference evidence="3 4" key="1">
    <citation type="submission" date="2011-05" db="EMBL/GenBank/DDBJ databases">
        <title>Whole genome sequence of Microlunatus phosphovorus NM-1.</title>
        <authorList>
            <person name="Hosoyama A."/>
            <person name="Sasaki K."/>
            <person name="Harada T."/>
            <person name="Igarashi R."/>
            <person name="Kawakoshi A."/>
            <person name="Sasagawa M."/>
            <person name="Fukada J."/>
            <person name="Nakamura S."/>
            <person name="Katano Y."/>
            <person name="Hanada S."/>
            <person name="Kamagata Y."/>
            <person name="Nakamura N."/>
            <person name="Yamazaki S."/>
            <person name="Fujita N."/>
        </authorList>
    </citation>
    <scope>NUCLEOTIDE SEQUENCE [LARGE SCALE GENOMIC DNA]</scope>
    <source>
        <strain evidence="4">ATCC 700054 / DSM 10555 / JCM 9379 / NBRC 101784 / NCIMB 13414 / VKM Ac-1990 / NM-1</strain>
    </source>
</reference>
<dbReference type="PANTHER" id="PTHR34202">
    <property type="entry name" value="UPF0548 PROTEIN"/>
    <property type="match status" value="1"/>
</dbReference>
<organism evidence="3 4">
    <name type="scientific">Microlunatus phosphovorus (strain ATCC 700054 / DSM 10555 / JCM 9379 / NBRC 101784 / NCIMB 13414 / VKM Ac-1990 / NM-1)</name>
    <dbReference type="NCBI Taxonomy" id="1032480"/>
    <lineage>
        <taxon>Bacteria</taxon>
        <taxon>Bacillati</taxon>
        <taxon>Actinomycetota</taxon>
        <taxon>Actinomycetes</taxon>
        <taxon>Propionibacteriales</taxon>
        <taxon>Propionibacteriaceae</taxon>
        <taxon>Microlunatus</taxon>
    </lineage>
</organism>
<protein>
    <recommendedName>
        <fullName evidence="5">DUF1990 domain-containing protein</fullName>
    </recommendedName>
</protein>
<evidence type="ECO:0008006" key="5">
    <source>
        <dbReference type="Google" id="ProtNLM"/>
    </source>
</evidence>
<sequence length="213" mass="24219">MLTYDEVGATAAAELPSGYRHLHEWRQIGFGQEWFIEASQRLLSWNAHRRAGVRVDTASPVSLDQAVVLRLRFGPLRFTAPVRVVDYIDTPTERGFAYGTLPGHPEIGEERFAVQIDEDDIVWAEIRAFSRPGRWFTRLGDPLARSVQDAVTRKYLRALEDGRPLPCPCCGERTLPERSACEWCPVCDWEDDPNQLRDPHSPEHWLSPDLGPA</sequence>
<dbReference type="KEGG" id="mph:MLP_04080"/>
<evidence type="ECO:0000259" key="2">
    <source>
        <dbReference type="Pfam" id="PF14206"/>
    </source>
</evidence>
<dbReference type="Pfam" id="PF09348">
    <property type="entry name" value="DUF1990"/>
    <property type="match status" value="1"/>
</dbReference>
<evidence type="ECO:0000313" key="3">
    <source>
        <dbReference type="EMBL" id="BAK33422.1"/>
    </source>
</evidence>
<keyword evidence="4" id="KW-1185">Reference proteome</keyword>
<dbReference type="eggNOG" id="COG4762">
    <property type="taxonomic scope" value="Bacteria"/>
</dbReference>
<dbReference type="RefSeq" id="WP_013861311.1">
    <property type="nucleotide sequence ID" value="NC_015635.1"/>
</dbReference>
<evidence type="ECO:0000313" key="4">
    <source>
        <dbReference type="Proteomes" id="UP000007947"/>
    </source>
</evidence>
<feature type="domain" description="Cysteine-rich CPCC" evidence="2">
    <location>
        <begin position="166"/>
        <end position="201"/>
    </location>
</feature>
<dbReference type="AlphaFoldDB" id="F5XJ96"/>
<dbReference type="STRING" id="1032480.MLP_04080"/>
<proteinExistence type="predicted"/>
<name>F5XJ96_MICPN</name>
<dbReference type="InterPro" id="IPR025983">
    <property type="entry name" value="Cys_rich_CPCC"/>
</dbReference>
<accession>F5XJ96</accession>
<dbReference type="Proteomes" id="UP000007947">
    <property type="component" value="Chromosome"/>
</dbReference>
<gene>
    <name evidence="3" type="ordered locus">MLP_04080</name>
</gene>
<dbReference type="InterPro" id="IPR018960">
    <property type="entry name" value="DUF1990"/>
</dbReference>
<evidence type="ECO:0000259" key="1">
    <source>
        <dbReference type="Pfam" id="PF09348"/>
    </source>
</evidence>
<feature type="domain" description="DUF1990" evidence="1">
    <location>
        <begin position="3"/>
        <end position="158"/>
    </location>
</feature>
<dbReference type="EMBL" id="AP012204">
    <property type="protein sequence ID" value="BAK33422.1"/>
    <property type="molecule type" value="Genomic_DNA"/>
</dbReference>